<feature type="domain" description="DUF8072" evidence="1">
    <location>
        <begin position="1"/>
        <end position="92"/>
    </location>
</feature>
<comment type="caution">
    <text evidence="2">The sequence shown here is derived from an EMBL/GenBank/DDBJ whole genome shotgun (WGS) entry which is preliminary data.</text>
</comment>
<reference evidence="2 3" key="1">
    <citation type="submission" date="2020-01" db="EMBL/GenBank/DDBJ databases">
        <title>Natronorubrum sp. JWXQ-INN 674 isolated from Inner Mongolia Autonomous Region of China.</title>
        <authorList>
            <person name="Xue Q."/>
        </authorList>
    </citation>
    <scope>NUCLEOTIDE SEQUENCE [LARGE SCALE GENOMIC DNA]</scope>
    <source>
        <strain evidence="2 3">JWXQ-INN-674</strain>
    </source>
</reference>
<sequence length="93" mass="10228">MADLNPIAKRIHQFSPGPVELTLDDGTVAVFRISGAEFFQREFQAEGICEADDADYRFVSSADTESILVGRKGPDESEWTMTGTVTEVNRAES</sequence>
<dbReference type="Pfam" id="PF26269">
    <property type="entry name" value="DUF8072"/>
    <property type="match status" value="1"/>
</dbReference>
<dbReference type="InterPro" id="IPR058385">
    <property type="entry name" value="DUF8072"/>
</dbReference>
<name>A0A6B0VK23_9EURY</name>
<accession>A0A6B0VK23</accession>
<evidence type="ECO:0000313" key="3">
    <source>
        <dbReference type="Proteomes" id="UP000434101"/>
    </source>
</evidence>
<dbReference type="Proteomes" id="UP000434101">
    <property type="component" value="Unassembled WGS sequence"/>
</dbReference>
<organism evidence="2 3">
    <name type="scientific">Natronorubrum halalkaliphilum</name>
    <dbReference type="NCBI Taxonomy" id="2691917"/>
    <lineage>
        <taxon>Archaea</taxon>
        <taxon>Methanobacteriati</taxon>
        <taxon>Methanobacteriota</taxon>
        <taxon>Stenosarchaea group</taxon>
        <taxon>Halobacteria</taxon>
        <taxon>Halobacteriales</taxon>
        <taxon>Natrialbaceae</taxon>
        <taxon>Natronorubrum</taxon>
    </lineage>
</organism>
<dbReference type="OrthoDB" id="339988at2157"/>
<dbReference type="RefSeq" id="WP_160064165.1">
    <property type="nucleotide sequence ID" value="NZ_WUYX01000026.1"/>
</dbReference>
<keyword evidence="3" id="KW-1185">Reference proteome</keyword>
<gene>
    <name evidence="2" type="ORF">GS429_07460</name>
</gene>
<evidence type="ECO:0000259" key="1">
    <source>
        <dbReference type="Pfam" id="PF26269"/>
    </source>
</evidence>
<evidence type="ECO:0000313" key="2">
    <source>
        <dbReference type="EMBL" id="MXV61894.1"/>
    </source>
</evidence>
<proteinExistence type="predicted"/>
<protein>
    <submittedName>
        <fullName evidence="2">Transcriptional regulator</fullName>
    </submittedName>
</protein>
<dbReference type="EMBL" id="WUYX01000026">
    <property type="protein sequence ID" value="MXV61894.1"/>
    <property type="molecule type" value="Genomic_DNA"/>
</dbReference>
<dbReference type="AlphaFoldDB" id="A0A6B0VK23"/>